<feature type="compositionally biased region" description="Basic and acidic residues" evidence="1">
    <location>
        <begin position="168"/>
        <end position="177"/>
    </location>
</feature>
<dbReference type="AlphaFoldDB" id="A0A061D0P6"/>
<dbReference type="Proteomes" id="UP000033188">
    <property type="component" value="Chromosome 1"/>
</dbReference>
<dbReference type="KEGG" id="bbig:BBBOND_0106800"/>
<dbReference type="OrthoDB" id="366025at2759"/>
<protein>
    <submittedName>
        <fullName evidence="2">Uncharacterized protein</fullName>
    </submittedName>
</protein>
<feature type="compositionally biased region" description="Polar residues" evidence="1">
    <location>
        <begin position="111"/>
        <end position="148"/>
    </location>
</feature>
<evidence type="ECO:0000313" key="3">
    <source>
        <dbReference type="Proteomes" id="UP000033188"/>
    </source>
</evidence>
<gene>
    <name evidence="2" type="ORF">BBBOND_0106800</name>
</gene>
<reference evidence="3" key="1">
    <citation type="journal article" date="2014" name="Nucleic Acids Res.">
        <title>The evolutionary dynamics of variant antigen genes in Babesia reveal a history of genomic innovation underlying host-parasite interaction.</title>
        <authorList>
            <person name="Jackson A.P."/>
            <person name="Otto T.D."/>
            <person name="Darby A."/>
            <person name="Ramaprasad A."/>
            <person name="Xia D."/>
            <person name="Echaide I.E."/>
            <person name="Farber M."/>
            <person name="Gahlot S."/>
            <person name="Gamble J."/>
            <person name="Gupta D."/>
            <person name="Gupta Y."/>
            <person name="Jackson L."/>
            <person name="Malandrin L."/>
            <person name="Malas T.B."/>
            <person name="Moussa E."/>
            <person name="Nair M."/>
            <person name="Reid A.J."/>
            <person name="Sanders M."/>
            <person name="Sharma J."/>
            <person name="Tracey A."/>
            <person name="Quail M.A."/>
            <person name="Weir W."/>
            <person name="Wastling J.M."/>
            <person name="Hall N."/>
            <person name="Willadsen P."/>
            <person name="Lingelbach K."/>
            <person name="Shiels B."/>
            <person name="Tait A."/>
            <person name="Berriman M."/>
            <person name="Allred D.R."/>
            <person name="Pain A."/>
        </authorList>
    </citation>
    <scope>NUCLEOTIDE SEQUENCE [LARGE SCALE GENOMIC DNA]</scope>
    <source>
        <strain evidence="3">Bond</strain>
    </source>
</reference>
<accession>A0A061D0P6</accession>
<proteinExistence type="predicted"/>
<dbReference type="EMBL" id="LK391707">
    <property type="protein sequence ID" value="CDR94371.1"/>
    <property type="molecule type" value="Genomic_DNA"/>
</dbReference>
<dbReference type="VEuPathDB" id="PiroplasmaDB:BBBOND_0106800"/>
<dbReference type="GeneID" id="24562912"/>
<dbReference type="RefSeq" id="XP_012766557.1">
    <property type="nucleotide sequence ID" value="XM_012911103.1"/>
</dbReference>
<evidence type="ECO:0000313" key="2">
    <source>
        <dbReference type="EMBL" id="CDR94371.1"/>
    </source>
</evidence>
<organism evidence="2 3">
    <name type="scientific">Babesia bigemina</name>
    <dbReference type="NCBI Taxonomy" id="5866"/>
    <lineage>
        <taxon>Eukaryota</taxon>
        <taxon>Sar</taxon>
        <taxon>Alveolata</taxon>
        <taxon>Apicomplexa</taxon>
        <taxon>Aconoidasida</taxon>
        <taxon>Piroplasmida</taxon>
        <taxon>Babesiidae</taxon>
        <taxon>Babesia</taxon>
    </lineage>
</organism>
<feature type="region of interest" description="Disordered" evidence="1">
    <location>
        <begin position="111"/>
        <end position="230"/>
    </location>
</feature>
<evidence type="ECO:0000256" key="1">
    <source>
        <dbReference type="SAM" id="MobiDB-lite"/>
    </source>
</evidence>
<dbReference type="OMA" id="IANEDFC"/>
<name>A0A061D0P6_BABBI</name>
<sequence>MSSAVFEPTDLFSLDVEGEGFVPETEEEFTDCSINIKPSQAQLKPSFENTAGFEVSSATYVRPLRALNRPLTSEETKLCRQTILHMRRCIYSMIANEDFCVSCDVAGTNKGDMSQLSDISDTSSDSPMSEDSNVRQPSPSATTVNHSIEGSRKASRLDSGAKLAKTSHRTDRGREEASSAEQNPKLTRRDKPTGKRGSSQAGDHCSTDVVAGTEDGGSAAGSAKGPYQAAPTLRLTGMKLKRATAEDATSDRDATGADTSVDATADDAIKLTVSTSKLSNAVTDIEHTQMSSSVPFPRFSRSSRGNMPGGLSRNGRRYFFASDGEKLGPLPNCHMTFLAHLYRRKRSVCFFCGFVTCPRTSSPANNCPSMRCSRCSFKHKWGRNQCKDKGDMVKFYHRTSDWRQRRENPWSRMPKHIRAAAKCFYCGKPGEANFRCRGISCPKGADTLEVRCLELLGKKNLDRMVRQMPLMFTHLRDRHFEFR</sequence>
<keyword evidence="3" id="KW-1185">Reference proteome</keyword>